<dbReference type="PANTHER" id="PTHR35814">
    <property type="match status" value="1"/>
</dbReference>
<feature type="transmembrane region" description="Helical" evidence="5">
    <location>
        <begin position="76"/>
        <end position="96"/>
    </location>
</feature>
<reference evidence="6 7" key="1">
    <citation type="submission" date="2015-09" db="EMBL/GenBank/DDBJ databases">
        <title>Identification and resolution of microdiversity through metagenomic sequencing of parallel consortia.</title>
        <authorList>
            <person name="Nelson W.C."/>
            <person name="Romine M.F."/>
            <person name="Lindemann S.R."/>
        </authorList>
    </citation>
    <scope>NUCLEOTIDE SEQUENCE [LARGE SCALE GENOMIC DNA]</scope>
    <source>
        <strain evidence="6">HL-55</strain>
    </source>
</reference>
<feature type="transmembrane region" description="Helical" evidence="5">
    <location>
        <begin position="108"/>
        <end position="129"/>
    </location>
</feature>
<dbReference type="InterPro" id="IPR023352">
    <property type="entry name" value="MAPEG-like_dom_sf"/>
</dbReference>
<protein>
    <submittedName>
        <fullName evidence="6">Putative relative of glutathione S-transferase, MAPEG superfamily</fullName>
    </submittedName>
</protein>
<evidence type="ECO:0000256" key="2">
    <source>
        <dbReference type="ARBA" id="ARBA00022692"/>
    </source>
</evidence>
<keyword evidence="6" id="KW-0808">Transferase</keyword>
<evidence type="ECO:0000313" key="7">
    <source>
        <dbReference type="Proteomes" id="UP000050416"/>
    </source>
</evidence>
<dbReference type="AlphaFoldDB" id="A0A0P7YH62"/>
<keyword evidence="4 5" id="KW-0472">Membrane</keyword>
<sequence length="133" mass="14383">MIVPVTAVFAAAIGLLLLVLSGQVVKYRLKYRKGMGVNDDQEFEAAVRAHANLIEYAPVGLIMLAIAELNGVSSSLIYWTGMALVVGRILHAWGMINGKGGPHKARMAGILLTWLAILVAAVLLLWNVWQVYG</sequence>
<dbReference type="InterPro" id="IPR001129">
    <property type="entry name" value="Membr-assoc_MAPEG"/>
</dbReference>
<keyword evidence="2 5" id="KW-0812">Transmembrane</keyword>
<comment type="caution">
    <text evidence="6">The sequence shown here is derived from an EMBL/GenBank/DDBJ whole genome shotgun (WGS) entry which is preliminary data.</text>
</comment>
<comment type="subcellular location">
    <subcellularLocation>
        <location evidence="1">Membrane</location>
    </subcellularLocation>
</comment>
<evidence type="ECO:0000256" key="1">
    <source>
        <dbReference type="ARBA" id="ARBA00004370"/>
    </source>
</evidence>
<gene>
    <name evidence="6" type="ORF">HLUCCX14_08015</name>
</gene>
<dbReference type="Pfam" id="PF01124">
    <property type="entry name" value="MAPEG"/>
    <property type="match status" value="1"/>
</dbReference>
<dbReference type="SUPFAM" id="SSF161084">
    <property type="entry name" value="MAPEG domain-like"/>
    <property type="match status" value="1"/>
</dbReference>
<dbReference type="PANTHER" id="PTHR35814:SF1">
    <property type="entry name" value="GLUTATHIONE S-TRANSFERASE-RELATED"/>
    <property type="match status" value="1"/>
</dbReference>
<organism evidence="6 7">
    <name type="scientific">Marinobacter excellens HL-55</name>
    <dbReference type="NCBI Taxonomy" id="1305731"/>
    <lineage>
        <taxon>Bacteria</taxon>
        <taxon>Pseudomonadati</taxon>
        <taxon>Pseudomonadota</taxon>
        <taxon>Gammaproteobacteria</taxon>
        <taxon>Pseudomonadales</taxon>
        <taxon>Marinobacteraceae</taxon>
        <taxon>Marinobacter</taxon>
    </lineage>
</organism>
<evidence type="ECO:0000256" key="4">
    <source>
        <dbReference type="ARBA" id="ARBA00023136"/>
    </source>
</evidence>
<proteinExistence type="predicted"/>
<dbReference type="GO" id="GO:0016740">
    <property type="term" value="F:transferase activity"/>
    <property type="evidence" value="ECO:0007669"/>
    <property type="project" value="UniProtKB-KW"/>
</dbReference>
<dbReference type="STRING" id="1305731.GCA_000934705_03274"/>
<keyword evidence="3 5" id="KW-1133">Transmembrane helix</keyword>
<evidence type="ECO:0000256" key="3">
    <source>
        <dbReference type="ARBA" id="ARBA00022989"/>
    </source>
</evidence>
<dbReference type="Proteomes" id="UP000050416">
    <property type="component" value="Unassembled WGS sequence"/>
</dbReference>
<dbReference type="Gene3D" id="1.20.120.550">
    <property type="entry name" value="Membrane associated eicosanoid/glutathione metabolism-like domain"/>
    <property type="match status" value="1"/>
</dbReference>
<evidence type="ECO:0000256" key="5">
    <source>
        <dbReference type="SAM" id="Phobius"/>
    </source>
</evidence>
<accession>A0A0P7YH62</accession>
<dbReference type="OrthoDB" id="8537976at2"/>
<name>A0A0P7YH62_9GAMM</name>
<dbReference type="EMBL" id="LJZQ01000009">
    <property type="protein sequence ID" value="KPQ29004.1"/>
    <property type="molecule type" value="Genomic_DNA"/>
</dbReference>
<dbReference type="PATRIC" id="fig|1305731.5.peg.3507"/>
<dbReference type="GO" id="GO:0016020">
    <property type="term" value="C:membrane"/>
    <property type="evidence" value="ECO:0007669"/>
    <property type="project" value="UniProtKB-SubCell"/>
</dbReference>
<evidence type="ECO:0000313" key="6">
    <source>
        <dbReference type="EMBL" id="KPQ29004.1"/>
    </source>
</evidence>